<dbReference type="InterPro" id="IPR047662">
    <property type="entry name" value="SemiSWEET"/>
</dbReference>
<keyword evidence="1" id="KW-0812">Transmembrane</keyword>
<evidence type="ECO:0000256" key="1">
    <source>
        <dbReference type="SAM" id="Phobius"/>
    </source>
</evidence>
<evidence type="ECO:0008006" key="4">
    <source>
        <dbReference type="Google" id="ProtNLM"/>
    </source>
</evidence>
<keyword evidence="1" id="KW-1133">Transmembrane helix</keyword>
<dbReference type="Pfam" id="PF03083">
    <property type="entry name" value="MtN3_slv"/>
    <property type="match status" value="1"/>
</dbReference>
<feature type="transmembrane region" description="Helical" evidence="1">
    <location>
        <begin position="32"/>
        <end position="52"/>
    </location>
</feature>
<feature type="transmembrane region" description="Helical" evidence="1">
    <location>
        <begin position="58"/>
        <end position="78"/>
    </location>
</feature>
<dbReference type="OrthoDB" id="122062at2"/>
<gene>
    <name evidence="2" type="ORF">D3H65_28170</name>
</gene>
<dbReference type="KEGG" id="pseg:D3H65_28170"/>
<dbReference type="GO" id="GO:0051119">
    <property type="term" value="F:sugar transmembrane transporter activity"/>
    <property type="evidence" value="ECO:0007669"/>
    <property type="project" value="InterPro"/>
</dbReference>
<evidence type="ECO:0000313" key="2">
    <source>
        <dbReference type="EMBL" id="AXY78816.1"/>
    </source>
</evidence>
<reference evidence="2 3" key="1">
    <citation type="submission" date="2018-09" db="EMBL/GenBank/DDBJ databases">
        <title>Genome sequencing of strain 6GH32-13.</title>
        <authorList>
            <person name="Weon H.-Y."/>
            <person name="Heo J."/>
            <person name="Kwon S.-W."/>
        </authorList>
    </citation>
    <scope>NUCLEOTIDE SEQUENCE [LARGE SCALE GENOMIC DNA]</scope>
    <source>
        <strain evidence="2 3">5GH32-13</strain>
    </source>
</reference>
<dbReference type="EMBL" id="CP032157">
    <property type="protein sequence ID" value="AXY78816.1"/>
    <property type="molecule type" value="Genomic_DNA"/>
</dbReference>
<protein>
    <recommendedName>
        <fullName evidence="4">MtN3 and saliva related transmembrane protein</fullName>
    </recommendedName>
</protein>
<keyword evidence="1" id="KW-0472">Membrane</keyword>
<keyword evidence="3" id="KW-1185">Reference proteome</keyword>
<dbReference type="InterPro" id="IPR004316">
    <property type="entry name" value="SWEET_rpt"/>
</dbReference>
<dbReference type="GO" id="GO:0016020">
    <property type="term" value="C:membrane"/>
    <property type="evidence" value="ECO:0007669"/>
    <property type="project" value="InterPro"/>
</dbReference>
<dbReference type="AlphaFoldDB" id="A0A3B7N0C4"/>
<dbReference type="NCBIfam" id="NF037968">
    <property type="entry name" value="SemiSWEET_2"/>
    <property type="match status" value="1"/>
</dbReference>
<organism evidence="2 3">
    <name type="scientific">Paraflavitalea soli</name>
    <dbReference type="NCBI Taxonomy" id="2315862"/>
    <lineage>
        <taxon>Bacteria</taxon>
        <taxon>Pseudomonadati</taxon>
        <taxon>Bacteroidota</taxon>
        <taxon>Chitinophagia</taxon>
        <taxon>Chitinophagales</taxon>
        <taxon>Chitinophagaceae</taxon>
        <taxon>Paraflavitalea</taxon>
    </lineage>
</organism>
<name>A0A3B7N0C4_9BACT</name>
<sequence length="83" mass="9037">MQLIGIGASIGTGISLFPQLIKVAREKKAESVSLPMLSVLFAGLVLWVIYGIMKEDWIIIISNAVSMILNACTAVLSIKYKQK</sequence>
<proteinExistence type="predicted"/>
<accession>A0A3B7N0C4</accession>
<evidence type="ECO:0000313" key="3">
    <source>
        <dbReference type="Proteomes" id="UP000263900"/>
    </source>
</evidence>
<dbReference type="Proteomes" id="UP000263900">
    <property type="component" value="Chromosome"/>
</dbReference>
<dbReference type="Gene3D" id="1.20.1280.290">
    <property type="match status" value="1"/>
</dbReference>